<evidence type="ECO:0000256" key="2">
    <source>
        <dbReference type="ARBA" id="ARBA00017378"/>
    </source>
</evidence>
<keyword evidence="11 12" id="KW-0472">Membrane</keyword>
<evidence type="ECO:0000313" key="16">
    <source>
        <dbReference type="Proteomes" id="UP000305709"/>
    </source>
</evidence>
<evidence type="ECO:0000256" key="11">
    <source>
        <dbReference type="ARBA" id="ARBA00023136"/>
    </source>
</evidence>
<keyword evidence="10" id="KW-0406">Ion transport</keyword>
<keyword evidence="4" id="KW-1003">Cell membrane</keyword>
<keyword evidence="3" id="KW-0813">Transport</keyword>
<dbReference type="SUPFAM" id="SSF116726">
    <property type="entry name" value="TrkA C-terminal domain-like"/>
    <property type="match status" value="1"/>
</dbReference>
<evidence type="ECO:0000256" key="10">
    <source>
        <dbReference type="ARBA" id="ARBA00023065"/>
    </source>
</evidence>
<dbReference type="InterPro" id="IPR006037">
    <property type="entry name" value="RCK_C"/>
</dbReference>
<accession>A0A5C4N9U1</accession>
<evidence type="ECO:0000259" key="13">
    <source>
        <dbReference type="PROSITE" id="PS51201"/>
    </source>
</evidence>
<dbReference type="PROSITE" id="PS51202">
    <property type="entry name" value="RCK_C"/>
    <property type="match status" value="1"/>
</dbReference>
<keyword evidence="16" id="KW-1185">Reference proteome</keyword>
<evidence type="ECO:0000313" key="15">
    <source>
        <dbReference type="EMBL" id="TNC67505.1"/>
    </source>
</evidence>
<comment type="subcellular location">
    <subcellularLocation>
        <location evidence="1">Cell membrane</location>
        <topology evidence="1">Multi-pass membrane protein</topology>
    </subcellularLocation>
</comment>
<dbReference type="PANTHER" id="PTHR32024:SF3">
    <property type="entry name" value="TRK SYSTEM POTASSIUM UPTAKE PROTEIN"/>
    <property type="match status" value="1"/>
</dbReference>
<keyword evidence="6 12" id="KW-0812">Transmembrane</keyword>
<gene>
    <name evidence="15" type="ORF">FHG71_15485</name>
</gene>
<keyword evidence="8 12" id="KW-1133">Transmembrane helix</keyword>
<name>A0A5C4N9U1_9RHOB</name>
<dbReference type="AlphaFoldDB" id="A0A5C4N9U1"/>
<dbReference type="GO" id="GO:0015079">
    <property type="term" value="F:potassium ion transmembrane transporter activity"/>
    <property type="evidence" value="ECO:0007669"/>
    <property type="project" value="InterPro"/>
</dbReference>
<keyword evidence="5" id="KW-0633">Potassium transport</keyword>
<reference evidence="15 16" key="1">
    <citation type="submission" date="2019-06" db="EMBL/GenBank/DDBJ databases">
        <authorList>
            <person name="Jiang L."/>
        </authorList>
    </citation>
    <scope>NUCLEOTIDE SEQUENCE [LARGE SCALE GENOMIC DNA]</scope>
    <source>
        <strain evidence="15 16">YIM 48858</strain>
    </source>
</reference>
<dbReference type="PROSITE" id="PS51201">
    <property type="entry name" value="RCK_N"/>
    <property type="match status" value="1"/>
</dbReference>
<dbReference type="Gene3D" id="3.30.70.1450">
    <property type="entry name" value="Regulator of K+ conductance, C-terminal domain"/>
    <property type="match status" value="1"/>
</dbReference>
<dbReference type="InterPro" id="IPR006036">
    <property type="entry name" value="K_uptake_TrkA"/>
</dbReference>
<evidence type="ECO:0000256" key="6">
    <source>
        <dbReference type="ARBA" id="ARBA00022692"/>
    </source>
</evidence>
<dbReference type="PANTHER" id="PTHR32024">
    <property type="entry name" value="TRK SYSTEM POTASSIUM UPTAKE PROTEIN TRKG-RELATED"/>
    <property type="match status" value="1"/>
</dbReference>
<dbReference type="Gene3D" id="3.40.50.720">
    <property type="entry name" value="NAD(P)-binding Rossmann-like Domain"/>
    <property type="match status" value="1"/>
</dbReference>
<dbReference type="PRINTS" id="PR00335">
    <property type="entry name" value="KUPTAKETRKA"/>
</dbReference>
<dbReference type="Pfam" id="PF02080">
    <property type="entry name" value="TrkA_C"/>
    <property type="match status" value="1"/>
</dbReference>
<dbReference type="InterPro" id="IPR036291">
    <property type="entry name" value="NAD(P)-bd_dom_sf"/>
</dbReference>
<dbReference type="EMBL" id="VDFV01000028">
    <property type="protein sequence ID" value="TNC67505.1"/>
    <property type="molecule type" value="Genomic_DNA"/>
</dbReference>
<keyword evidence="9" id="KW-0520">NAD</keyword>
<protein>
    <recommendedName>
        <fullName evidence="2">Trk system potassium uptake protein TrkA</fullName>
    </recommendedName>
</protein>
<evidence type="ECO:0000256" key="8">
    <source>
        <dbReference type="ARBA" id="ARBA00022989"/>
    </source>
</evidence>
<dbReference type="InterPro" id="IPR003148">
    <property type="entry name" value="RCK_N"/>
</dbReference>
<evidence type="ECO:0000256" key="5">
    <source>
        <dbReference type="ARBA" id="ARBA00022538"/>
    </source>
</evidence>
<organism evidence="15 16">
    <name type="scientific">Rubellimicrobium roseum</name>
    <dbReference type="NCBI Taxonomy" id="687525"/>
    <lineage>
        <taxon>Bacteria</taxon>
        <taxon>Pseudomonadati</taxon>
        <taxon>Pseudomonadota</taxon>
        <taxon>Alphaproteobacteria</taxon>
        <taxon>Rhodobacterales</taxon>
        <taxon>Roseobacteraceae</taxon>
        <taxon>Rubellimicrobium</taxon>
    </lineage>
</organism>
<evidence type="ECO:0000256" key="7">
    <source>
        <dbReference type="ARBA" id="ARBA00022958"/>
    </source>
</evidence>
<dbReference type="OrthoDB" id="9775180at2"/>
<evidence type="ECO:0000256" key="12">
    <source>
        <dbReference type="SAM" id="Phobius"/>
    </source>
</evidence>
<comment type="caution">
    <text evidence="15">The sequence shown here is derived from an EMBL/GenBank/DDBJ whole genome shotgun (WGS) entry which is preliminary data.</text>
</comment>
<feature type="domain" description="RCK C-terminal" evidence="14">
    <location>
        <begin position="10"/>
        <end position="95"/>
    </location>
</feature>
<dbReference type="RefSeq" id="WP_139082608.1">
    <property type="nucleotide sequence ID" value="NZ_VDFV01000028.1"/>
</dbReference>
<keyword evidence="7" id="KW-0630">Potassium</keyword>
<dbReference type="Pfam" id="PF02254">
    <property type="entry name" value="TrkA_N"/>
    <property type="match status" value="1"/>
</dbReference>
<evidence type="ECO:0000256" key="1">
    <source>
        <dbReference type="ARBA" id="ARBA00004651"/>
    </source>
</evidence>
<proteinExistence type="predicted"/>
<dbReference type="Proteomes" id="UP000305709">
    <property type="component" value="Unassembled WGS sequence"/>
</dbReference>
<evidence type="ECO:0000256" key="4">
    <source>
        <dbReference type="ARBA" id="ARBA00022475"/>
    </source>
</evidence>
<dbReference type="SUPFAM" id="SSF51735">
    <property type="entry name" value="NAD(P)-binding Rossmann-fold domains"/>
    <property type="match status" value="1"/>
</dbReference>
<dbReference type="InterPro" id="IPR036721">
    <property type="entry name" value="RCK_C_sf"/>
</dbReference>
<dbReference type="InterPro" id="IPR003445">
    <property type="entry name" value="Cat_transpt"/>
</dbReference>
<sequence>MQRLRTPGAFDVVALADRRVQLLGIHCNTETCSASGHGIRDLPGRFLDAHVVVLALAREGRAFVPTGDDIIERGDDVFVVTTPGALAGFMDAFGHKEQIAHRIVIVGGGGNVGLNLAQQIRRRFGVASLKVIEASRPRAEFIARELGSSVVILQGNALDREVLGEANVGDAETLVAVTSDDETNLFASLLAKRRGCERTITPGLNLWQAFRITPLSWTAVALFGALPLFLSDHSQFERNANNAVVEAMSGLTTTGATILVGLDHAPPGILLWCALLQWMGGIEIIAVALAILPTLGVSGWQLLRTESSDRSEKVMPKVKQIALAIFGVYVRLPCFTRRATASSG</sequence>
<evidence type="ECO:0000259" key="14">
    <source>
        <dbReference type="PROSITE" id="PS51202"/>
    </source>
</evidence>
<dbReference type="Pfam" id="PF02386">
    <property type="entry name" value="TrkH"/>
    <property type="match status" value="1"/>
</dbReference>
<evidence type="ECO:0000256" key="9">
    <source>
        <dbReference type="ARBA" id="ARBA00023027"/>
    </source>
</evidence>
<dbReference type="GO" id="GO:0005886">
    <property type="term" value="C:plasma membrane"/>
    <property type="evidence" value="ECO:0007669"/>
    <property type="project" value="UniProtKB-SubCell"/>
</dbReference>
<evidence type="ECO:0000256" key="3">
    <source>
        <dbReference type="ARBA" id="ARBA00022448"/>
    </source>
</evidence>
<feature type="domain" description="RCK N-terminal" evidence="13">
    <location>
        <begin position="100"/>
        <end position="222"/>
    </location>
</feature>
<feature type="transmembrane region" description="Helical" evidence="12">
    <location>
        <begin position="282"/>
        <end position="303"/>
    </location>
</feature>